<reference evidence="7 8" key="1">
    <citation type="submission" date="2017-06" db="EMBL/GenBank/DDBJ databases">
        <title>Comparative genomic analysis of Ambrosia Fusariam Clade fungi.</title>
        <authorList>
            <person name="Stajich J.E."/>
            <person name="Carrillo J."/>
            <person name="Kijimoto T."/>
            <person name="Eskalen A."/>
            <person name="O'Donnell K."/>
            <person name="Kasson M."/>
        </authorList>
    </citation>
    <scope>NUCLEOTIDE SEQUENCE [LARGE SCALE GENOMIC DNA]</scope>
    <source>
        <strain evidence="7 8">UCR1854</strain>
    </source>
</reference>
<dbReference type="GO" id="GO:0004497">
    <property type="term" value="F:monooxygenase activity"/>
    <property type="evidence" value="ECO:0007669"/>
    <property type="project" value="UniProtKB-KW"/>
</dbReference>
<dbReference type="InterPro" id="IPR002401">
    <property type="entry name" value="Cyt_P450_E_grp-I"/>
</dbReference>
<dbReference type="GO" id="GO:0016705">
    <property type="term" value="F:oxidoreductase activity, acting on paired donors, with incorporation or reduction of molecular oxygen"/>
    <property type="evidence" value="ECO:0007669"/>
    <property type="project" value="InterPro"/>
</dbReference>
<dbReference type="GO" id="GO:0020037">
    <property type="term" value="F:heme binding"/>
    <property type="evidence" value="ECO:0007669"/>
    <property type="project" value="InterPro"/>
</dbReference>
<keyword evidence="6" id="KW-0503">Monooxygenase</keyword>
<comment type="similarity">
    <text evidence="6">Belongs to the cytochrome P450 family.</text>
</comment>
<proteinExistence type="inferred from homology"/>
<dbReference type="CDD" id="cd11061">
    <property type="entry name" value="CYP67-like"/>
    <property type="match status" value="1"/>
</dbReference>
<keyword evidence="8" id="KW-1185">Reference proteome</keyword>
<comment type="caution">
    <text evidence="7">The sequence shown here is derived from an EMBL/GenBank/DDBJ whole genome shotgun (WGS) entry which is preliminary data.</text>
</comment>
<evidence type="ECO:0008006" key="9">
    <source>
        <dbReference type="Google" id="ProtNLM"/>
    </source>
</evidence>
<dbReference type="InterPro" id="IPR017972">
    <property type="entry name" value="Cyt_P450_CS"/>
</dbReference>
<name>A0A430KYN2_9HYPO</name>
<dbReference type="PANTHER" id="PTHR24305">
    <property type="entry name" value="CYTOCHROME P450"/>
    <property type="match status" value="1"/>
</dbReference>
<evidence type="ECO:0000256" key="5">
    <source>
        <dbReference type="PIRSR" id="PIRSR602401-1"/>
    </source>
</evidence>
<dbReference type="PRINTS" id="PR00463">
    <property type="entry name" value="EP450I"/>
</dbReference>
<keyword evidence="4 5" id="KW-0408">Iron</keyword>
<dbReference type="GO" id="GO:0005506">
    <property type="term" value="F:iron ion binding"/>
    <property type="evidence" value="ECO:0007669"/>
    <property type="project" value="InterPro"/>
</dbReference>
<dbReference type="InterPro" id="IPR001128">
    <property type="entry name" value="Cyt_P450"/>
</dbReference>
<evidence type="ECO:0000256" key="2">
    <source>
        <dbReference type="ARBA" id="ARBA00022617"/>
    </source>
</evidence>
<dbReference type="PROSITE" id="PS00086">
    <property type="entry name" value="CYTOCHROME_P450"/>
    <property type="match status" value="1"/>
</dbReference>
<dbReference type="Gene3D" id="1.10.630.10">
    <property type="entry name" value="Cytochrome P450"/>
    <property type="match status" value="1"/>
</dbReference>
<evidence type="ECO:0000256" key="3">
    <source>
        <dbReference type="ARBA" id="ARBA00022723"/>
    </source>
</evidence>
<evidence type="ECO:0000313" key="8">
    <source>
        <dbReference type="Proteomes" id="UP000287124"/>
    </source>
</evidence>
<keyword evidence="3 5" id="KW-0479">Metal-binding</keyword>
<protein>
    <recommendedName>
        <fullName evidence="9">Cytochrome P450 monooxygenase</fullName>
    </recommendedName>
</protein>
<dbReference type="SUPFAM" id="SSF48264">
    <property type="entry name" value="Cytochrome P450"/>
    <property type="match status" value="1"/>
</dbReference>
<dbReference type="EMBL" id="MIKF01000786">
    <property type="protein sequence ID" value="RTE68572.1"/>
    <property type="molecule type" value="Genomic_DNA"/>
</dbReference>
<comment type="cofactor">
    <cofactor evidence="1 5">
        <name>heme</name>
        <dbReference type="ChEBI" id="CHEBI:30413"/>
    </cofactor>
</comment>
<organism evidence="7 8">
    <name type="scientific">Fusarium euwallaceae</name>
    <dbReference type="NCBI Taxonomy" id="1147111"/>
    <lineage>
        <taxon>Eukaryota</taxon>
        <taxon>Fungi</taxon>
        <taxon>Dikarya</taxon>
        <taxon>Ascomycota</taxon>
        <taxon>Pezizomycotina</taxon>
        <taxon>Sordariomycetes</taxon>
        <taxon>Hypocreomycetidae</taxon>
        <taxon>Hypocreales</taxon>
        <taxon>Nectriaceae</taxon>
        <taxon>Fusarium</taxon>
        <taxon>Fusarium solani species complex</taxon>
    </lineage>
</organism>
<dbReference type="Proteomes" id="UP000287124">
    <property type="component" value="Unassembled WGS sequence"/>
</dbReference>
<keyword evidence="6" id="KW-0560">Oxidoreductase</keyword>
<evidence type="ECO:0000256" key="1">
    <source>
        <dbReference type="ARBA" id="ARBA00001971"/>
    </source>
</evidence>
<dbReference type="AlphaFoldDB" id="A0A430KYN2"/>
<sequence length="512" mass="58069">MILSILALALFLFILEPWVTYFLDVKSLRRFPNATYCSGVSNLAFMLQRWRGYPSKQIHAAHETHSILRIGPNTVSFSSPSAIRAIYGHSTPCVKGGSYEHNVTEHSGLIDVIDKKRHAFKRRILSNAFATRNLEQWEFKVSDKVGRLLRQFDRIANDAASESGHISAVDIRRWFNLFTVEAIVDIALSQKLGFLERGDSLVPVNTSKGTEKHVDFIESLHSSRRATASIVFSDWFRPLRAVLKTVPGWFRNQWLVGEEFNTIVEHLTRQRLEMHQAGHYLDDLTSCLLRDKSGQDRNPTTPDVEGDVAAFLDAGSDTTAIALTNLFYFLLTAPDVLSRLRQEVDANAAFDDNGVAQYSSLKHLPYLRACIDESLRLRPPVSTGLHRLTPPEGQEIDGHWIPGKTIVVVPIYTAHRNPKFFPDPEKYLPERWLGEGMRVAQSTFIPFSEGSRGCIGRNITYIEQTVLLATLVHRYDLRLLDANWQLRHEEAFLVWPGSLPLSIRRREVDSGP</sequence>
<keyword evidence="2 5" id="KW-0349">Heme</keyword>
<feature type="binding site" description="axial binding residue" evidence="5">
    <location>
        <position position="454"/>
    </location>
    <ligand>
        <name>heme</name>
        <dbReference type="ChEBI" id="CHEBI:30413"/>
    </ligand>
    <ligandPart>
        <name>Fe</name>
        <dbReference type="ChEBI" id="CHEBI:18248"/>
    </ligandPart>
</feature>
<dbReference type="PRINTS" id="PR00385">
    <property type="entry name" value="P450"/>
</dbReference>
<evidence type="ECO:0000256" key="4">
    <source>
        <dbReference type="ARBA" id="ARBA00023004"/>
    </source>
</evidence>
<evidence type="ECO:0000313" key="7">
    <source>
        <dbReference type="EMBL" id="RTE68572.1"/>
    </source>
</evidence>
<dbReference type="PANTHER" id="PTHR24305:SF172">
    <property type="entry name" value="P450, PUTATIVE (EUROFUNG)-RELATED"/>
    <property type="match status" value="1"/>
</dbReference>
<accession>A0A430KYN2</accession>
<dbReference type="InterPro" id="IPR050121">
    <property type="entry name" value="Cytochrome_P450_monoxygenase"/>
</dbReference>
<dbReference type="InterPro" id="IPR036396">
    <property type="entry name" value="Cyt_P450_sf"/>
</dbReference>
<gene>
    <name evidence="7" type="ORF">BHE90_017050</name>
</gene>
<evidence type="ECO:0000256" key="6">
    <source>
        <dbReference type="RuleBase" id="RU000461"/>
    </source>
</evidence>
<dbReference type="Pfam" id="PF00067">
    <property type="entry name" value="p450"/>
    <property type="match status" value="1"/>
</dbReference>